<dbReference type="GeneID" id="54278311"/>
<reference evidence="1" key="1">
    <citation type="journal article" date="2020" name="Stud. Mycol.">
        <title>101 Dothideomycetes genomes: a test case for predicting lifestyles and emergence of pathogens.</title>
        <authorList>
            <person name="Haridas S."/>
            <person name="Albert R."/>
            <person name="Binder M."/>
            <person name="Bloem J."/>
            <person name="Labutti K."/>
            <person name="Salamov A."/>
            <person name="Andreopoulos B."/>
            <person name="Baker S."/>
            <person name="Barry K."/>
            <person name="Bills G."/>
            <person name="Bluhm B."/>
            <person name="Cannon C."/>
            <person name="Castanera R."/>
            <person name="Culley D."/>
            <person name="Daum C."/>
            <person name="Ezra D."/>
            <person name="Gonzalez J."/>
            <person name="Henrissat B."/>
            <person name="Kuo A."/>
            <person name="Liang C."/>
            <person name="Lipzen A."/>
            <person name="Lutzoni F."/>
            <person name="Magnuson J."/>
            <person name="Mondo S."/>
            <person name="Nolan M."/>
            <person name="Ohm R."/>
            <person name="Pangilinan J."/>
            <person name="Park H.-J."/>
            <person name="Ramirez L."/>
            <person name="Alfaro M."/>
            <person name="Sun H."/>
            <person name="Tritt A."/>
            <person name="Yoshinaga Y."/>
            <person name="Zwiers L.-H."/>
            <person name="Turgeon B."/>
            <person name="Goodwin S."/>
            <person name="Spatafora J."/>
            <person name="Crous P."/>
            <person name="Grigoriev I."/>
        </authorList>
    </citation>
    <scope>NUCLEOTIDE SEQUENCE</scope>
    <source>
        <strain evidence="1">CBS 175.79</strain>
    </source>
</reference>
<evidence type="ECO:0000313" key="2">
    <source>
        <dbReference type="Proteomes" id="UP000799778"/>
    </source>
</evidence>
<dbReference type="EMBL" id="ML978067">
    <property type="protein sequence ID" value="KAF2019591.1"/>
    <property type="molecule type" value="Genomic_DNA"/>
</dbReference>
<dbReference type="AlphaFoldDB" id="A0A6A5Y3Z1"/>
<keyword evidence="2" id="KW-1185">Reference proteome</keyword>
<gene>
    <name evidence="1" type="ORF">BU24DRAFT_123101</name>
</gene>
<accession>A0A6A5Y3Z1</accession>
<evidence type="ECO:0000313" key="1">
    <source>
        <dbReference type="EMBL" id="KAF2019591.1"/>
    </source>
</evidence>
<dbReference type="Proteomes" id="UP000799778">
    <property type="component" value="Unassembled WGS sequence"/>
</dbReference>
<name>A0A6A5Y3Z1_9PLEO</name>
<proteinExistence type="predicted"/>
<dbReference type="RefSeq" id="XP_033387930.1">
    <property type="nucleotide sequence ID" value="XM_033520914.1"/>
</dbReference>
<organism evidence="1 2">
    <name type="scientific">Aaosphaeria arxii CBS 175.79</name>
    <dbReference type="NCBI Taxonomy" id="1450172"/>
    <lineage>
        <taxon>Eukaryota</taxon>
        <taxon>Fungi</taxon>
        <taxon>Dikarya</taxon>
        <taxon>Ascomycota</taxon>
        <taxon>Pezizomycotina</taxon>
        <taxon>Dothideomycetes</taxon>
        <taxon>Pleosporomycetidae</taxon>
        <taxon>Pleosporales</taxon>
        <taxon>Pleosporales incertae sedis</taxon>
        <taxon>Aaosphaeria</taxon>
    </lineage>
</organism>
<protein>
    <submittedName>
        <fullName evidence="1">Uncharacterized protein</fullName>
    </submittedName>
</protein>
<sequence>MVLCRLASNLTSSLSHVGRCFECPLYSRLFSLFQPSLANKHFTEDHIVVPRWSKIIIKTTHVRLVMSCLAPLAMFRKSQLPYITHMLPFRARLLPISTQPPPTDAYKYSYGVVPCRAVSCRSPVQKLAISGSMAEVLRKPRFTSGHSSLFCDGISQAELNNVMGRRKKLELVG</sequence>